<evidence type="ECO:0000313" key="3">
    <source>
        <dbReference type="EMBL" id="KAG5653907.1"/>
    </source>
</evidence>
<dbReference type="SUPFAM" id="SSF143865">
    <property type="entry name" value="CorA soluble domain-like"/>
    <property type="match status" value="1"/>
</dbReference>
<evidence type="ECO:0000313" key="4">
    <source>
        <dbReference type="Proteomes" id="UP000717328"/>
    </source>
</evidence>
<reference evidence="3" key="2">
    <citation type="submission" date="2021-10" db="EMBL/GenBank/DDBJ databases">
        <title>Phylogenomics reveals ancestral predisposition of the termite-cultivated fungus Termitomyces towards a domesticated lifestyle.</title>
        <authorList>
            <person name="Auxier B."/>
            <person name="Grum-Grzhimaylo A."/>
            <person name="Cardenas M.E."/>
            <person name="Lodge J.D."/>
            <person name="Laessoe T."/>
            <person name="Pedersen O."/>
            <person name="Smith M.E."/>
            <person name="Kuyper T.W."/>
            <person name="Franco-Molano E.A."/>
            <person name="Baroni T.J."/>
            <person name="Aanen D.K."/>
        </authorList>
    </citation>
    <scope>NUCLEOTIDE SEQUENCE</scope>
    <source>
        <strain evidence="3">D49</strain>
    </source>
</reference>
<dbReference type="InterPro" id="IPR045861">
    <property type="entry name" value="CorA_cytoplasmic_dom"/>
</dbReference>
<comment type="caution">
    <text evidence="3">The sequence shown here is derived from an EMBL/GenBank/DDBJ whole genome shotgun (WGS) entry which is preliminary data.</text>
</comment>
<feature type="region of interest" description="Disordered" evidence="2">
    <location>
        <begin position="1"/>
        <end position="41"/>
    </location>
</feature>
<dbReference type="GO" id="GO:0005886">
    <property type="term" value="C:plasma membrane"/>
    <property type="evidence" value="ECO:0007669"/>
    <property type="project" value="UniProtKB-SubCell"/>
</dbReference>
<comment type="subcellular location">
    <subcellularLocation>
        <location evidence="1">Cell membrane</location>
        <topology evidence="1">Multi-pass membrane protein</topology>
    </subcellularLocation>
</comment>
<name>A0A9P7GW14_9AGAR</name>
<dbReference type="Proteomes" id="UP000717328">
    <property type="component" value="Unassembled WGS sequence"/>
</dbReference>
<evidence type="ECO:0000256" key="2">
    <source>
        <dbReference type="SAM" id="MobiDB-lite"/>
    </source>
</evidence>
<dbReference type="GO" id="GO:0015095">
    <property type="term" value="F:magnesium ion transmembrane transporter activity"/>
    <property type="evidence" value="ECO:0007669"/>
    <property type="project" value="TreeGrafter"/>
</dbReference>
<evidence type="ECO:0000256" key="1">
    <source>
        <dbReference type="ARBA" id="ARBA00004651"/>
    </source>
</evidence>
<dbReference type="PANTHER" id="PTHR46494:SF1">
    <property type="entry name" value="CORA FAMILY METAL ION TRANSPORTER (EUROFUNG)"/>
    <property type="match status" value="1"/>
</dbReference>
<proteinExistence type="predicted"/>
<reference evidence="3" key="1">
    <citation type="submission" date="2021-02" db="EMBL/GenBank/DDBJ databases">
        <authorList>
            <person name="Nieuwenhuis M."/>
            <person name="Van De Peppel L.J.J."/>
        </authorList>
    </citation>
    <scope>NUCLEOTIDE SEQUENCE</scope>
    <source>
        <strain evidence="3">D49</strain>
    </source>
</reference>
<dbReference type="OrthoDB" id="165352at2759"/>
<dbReference type="AlphaFoldDB" id="A0A9P7GW14"/>
<organism evidence="3 4">
    <name type="scientific">Sphagnurus paluster</name>
    <dbReference type="NCBI Taxonomy" id="117069"/>
    <lineage>
        <taxon>Eukaryota</taxon>
        <taxon>Fungi</taxon>
        <taxon>Dikarya</taxon>
        <taxon>Basidiomycota</taxon>
        <taxon>Agaricomycotina</taxon>
        <taxon>Agaricomycetes</taxon>
        <taxon>Agaricomycetidae</taxon>
        <taxon>Agaricales</taxon>
        <taxon>Tricholomatineae</taxon>
        <taxon>Lyophyllaceae</taxon>
        <taxon>Sphagnurus</taxon>
    </lineage>
</organism>
<accession>A0A9P7GW14</accession>
<keyword evidence="4" id="KW-1185">Reference proteome</keyword>
<sequence length="375" mass="41573">MPRENSFTDSEGRSLTPDMDDDALGPNSPINSSNAPFTADTAGTWATPTIRESPVARPPSKCSIHSRIKSLTSHPSLKSPTSRVRADTWPASGLTPLQRFRAAVRKIIVMQRGTSHLAGINRVGAEPGVYPRRASANILYGHIHQECVIEVVDYSSVRSSVGRMTNAEFIDLMGNPEASAKEPWVKVRWINIGGVSWDVIKAVSIKYDLHPLSLESVFNERSQNRSKADYYSRHLFLRVLCHELNDDEDDSDTEHVARGSTLTGLPRSYSPASMLDTEHLPETMKGLQREDTMYDSRMVSASSTMKRRRFFPIPLLPSSNHDLDGMGVMGARAGSNSSLARLMSTVCLPHWKLILGKIIIIFRLLIHGKSAPNKK</sequence>
<dbReference type="PANTHER" id="PTHR46494">
    <property type="entry name" value="CORA FAMILY METAL ION TRANSPORTER (EUROFUNG)"/>
    <property type="match status" value="1"/>
</dbReference>
<protein>
    <submittedName>
        <fullName evidence="3">Uncharacterized protein</fullName>
    </submittedName>
</protein>
<dbReference type="GO" id="GO:0000287">
    <property type="term" value="F:magnesium ion binding"/>
    <property type="evidence" value="ECO:0007669"/>
    <property type="project" value="TreeGrafter"/>
</dbReference>
<gene>
    <name evidence="3" type="ORF">H0H81_009499</name>
</gene>
<dbReference type="GO" id="GO:0050897">
    <property type="term" value="F:cobalt ion binding"/>
    <property type="evidence" value="ECO:0007669"/>
    <property type="project" value="TreeGrafter"/>
</dbReference>
<dbReference type="Gene3D" id="3.30.460.20">
    <property type="entry name" value="CorA soluble domain-like"/>
    <property type="match status" value="1"/>
</dbReference>
<dbReference type="GO" id="GO:0015087">
    <property type="term" value="F:cobalt ion transmembrane transporter activity"/>
    <property type="evidence" value="ECO:0007669"/>
    <property type="project" value="TreeGrafter"/>
</dbReference>
<dbReference type="EMBL" id="JABCKI010000028">
    <property type="protein sequence ID" value="KAG5653907.1"/>
    <property type="molecule type" value="Genomic_DNA"/>
</dbReference>
<feature type="region of interest" description="Disordered" evidence="2">
    <location>
        <begin position="248"/>
        <end position="273"/>
    </location>
</feature>